<dbReference type="EMBL" id="JAYKOT010000003">
    <property type="protein sequence ID" value="MEB3429193.1"/>
    <property type="molecule type" value="Genomic_DNA"/>
</dbReference>
<protein>
    <submittedName>
        <fullName evidence="1">Uncharacterized protein</fullName>
    </submittedName>
</protein>
<comment type="caution">
    <text evidence="1">The sequence shown here is derived from an EMBL/GenBank/DDBJ whole genome shotgun (WGS) entry which is preliminary data.</text>
</comment>
<gene>
    <name evidence="1" type="ORF">VLK81_04005</name>
</gene>
<sequence>MNILDLREKRYNLYKKIGKNILSIKANVMGEEKRNLYSNYVSYIFYNELKDNFKRPIIEFDSEGLIFIFEIDDKTHLLDLKKNFS</sequence>
<dbReference type="RefSeq" id="WP_324619389.1">
    <property type="nucleotide sequence ID" value="NZ_JAYKOT010000003.1"/>
</dbReference>
<organism evidence="1 2">
    <name type="scientific">Citroniella saccharovorans</name>
    <dbReference type="NCBI Taxonomy" id="2053367"/>
    <lineage>
        <taxon>Bacteria</taxon>
        <taxon>Bacillati</taxon>
        <taxon>Bacillota</taxon>
        <taxon>Tissierellia</taxon>
        <taxon>Tissierellales</taxon>
        <taxon>Peptoniphilaceae</taxon>
        <taxon>Citroniella</taxon>
    </lineage>
</organism>
<evidence type="ECO:0000313" key="1">
    <source>
        <dbReference type="EMBL" id="MEB3429193.1"/>
    </source>
</evidence>
<keyword evidence="2" id="KW-1185">Reference proteome</keyword>
<dbReference type="Proteomes" id="UP001357733">
    <property type="component" value="Unassembled WGS sequence"/>
</dbReference>
<proteinExistence type="predicted"/>
<reference evidence="1 2" key="1">
    <citation type="submission" date="2024-01" db="EMBL/GenBank/DDBJ databases">
        <title>Complete genome sequence of Citroniella saccharovorans strain M6.X9, isolated from human fecal sample.</title>
        <authorList>
            <person name="Cheng G."/>
            <person name="Westerholm M."/>
            <person name="Schnurer A."/>
        </authorList>
    </citation>
    <scope>NUCLEOTIDE SEQUENCE [LARGE SCALE GENOMIC DNA]</scope>
    <source>
        <strain evidence="1 2">DSM 29873</strain>
    </source>
</reference>
<accession>A0AAW9MW85</accession>
<evidence type="ECO:0000313" key="2">
    <source>
        <dbReference type="Proteomes" id="UP001357733"/>
    </source>
</evidence>
<dbReference type="AlphaFoldDB" id="A0AAW9MW85"/>
<name>A0AAW9MW85_9FIRM</name>